<dbReference type="RefSeq" id="WP_117003395.1">
    <property type="nucleotide sequence ID" value="NZ_BMJS01000026.1"/>
</dbReference>
<gene>
    <name evidence="1" type="ORF">GCM10010995_20400</name>
</gene>
<sequence>MFNNILINFGVYLDGIAYLGTASEVQLPNLAIKTEEWTAAGMSGTVKVDTGKMEAMESVIKFKGLQTDPIKVIGNKEAPLIIRGSLRNKDGTEKKLTVEMRGLVTSYDNGTINAESTGETSLTLSVSYYRFNADGEDLVEIDPINNVRSLNGTNQLEGVLANISN</sequence>
<proteinExistence type="predicted"/>
<dbReference type="OrthoDB" id="3078668at2"/>
<organism evidence="1 2">
    <name type="scientific">Cysteiniphilum litorale</name>
    <dbReference type="NCBI Taxonomy" id="2056700"/>
    <lineage>
        <taxon>Bacteria</taxon>
        <taxon>Pseudomonadati</taxon>
        <taxon>Pseudomonadota</taxon>
        <taxon>Gammaproteobacteria</taxon>
        <taxon>Thiotrichales</taxon>
        <taxon>Fastidiosibacteraceae</taxon>
        <taxon>Cysteiniphilum</taxon>
    </lineage>
</organism>
<dbReference type="Pfam" id="PF04985">
    <property type="entry name" value="Phage_tube"/>
    <property type="match status" value="1"/>
</dbReference>
<keyword evidence="2" id="KW-1185">Reference proteome</keyword>
<reference evidence="1" key="2">
    <citation type="submission" date="2020-09" db="EMBL/GenBank/DDBJ databases">
        <authorList>
            <person name="Sun Q."/>
            <person name="Zhou Y."/>
        </authorList>
    </citation>
    <scope>NUCLEOTIDE SEQUENCE</scope>
    <source>
        <strain evidence="1">CGMCC 1.15758</strain>
    </source>
</reference>
<evidence type="ECO:0000313" key="1">
    <source>
        <dbReference type="EMBL" id="GGG02884.1"/>
    </source>
</evidence>
<accession>A0A8J2Z5N6</accession>
<protein>
    <submittedName>
        <fullName evidence="1">Bacteriophage protein</fullName>
    </submittedName>
</protein>
<dbReference type="InterPro" id="IPR006498">
    <property type="entry name" value="Tail_tube"/>
</dbReference>
<dbReference type="NCBIfam" id="TIGR01611">
    <property type="entry name" value="tail_tube"/>
    <property type="match status" value="1"/>
</dbReference>
<name>A0A8J2Z5N6_9GAMM</name>
<reference evidence="1" key="1">
    <citation type="journal article" date="2014" name="Int. J. Syst. Evol. Microbiol.">
        <title>Complete genome sequence of Corynebacterium casei LMG S-19264T (=DSM 44701T), isolated from a smear-ripened cheese.</title>
        <authorList>
            <consortium name="US DOE Joint Genome Institute (JGI-PGF)"/>
            <person name="Walter F."/>
            <person name="Albersmeier A."/>
            <person name="Kalinowski J."/>
            <person name="Ruckert C."/>
        </authorList>
    </citation>
    <scope>NUCLEOTIDE SEQUENCE</scope>
    <source>
        <strain evidence="1">CGMCC 1.15758</strain>
    </source>
</reference>
<dbReference type="AlphaFoldDB" id="A0A8J2Z5N6"/>
<dbReference type="Proteomes" id="UP000636949">
    <property type="component" value="Unassembled WGS sequence"/>
</dbReference>
<evidence type="ECO:0000313" key="2">
    <source>
        <dbReference type="Proteomes" id="UP000636949"/>
    </source>
</evidence>
<dbReference type="EMBL" id="BMJS01000026">
    <property type="protein sequence ID" value="GGG02884.1"/>
    <property type="molecule type" value="Genomic_DNA"/>
</dbReference>
<comment type="caution">
    <text evidence="1">The sequence shown here is derived from an EMBL/GenBank/DDBJ whole genome shotgun (WGS) entry which is preliminary data.</text>
</comment>